<evidence type="ECO:0008006" key="2">
    <source>
        <dbReference type="Google" id="ProtNLM"/>
    </source>
</evidence>
<dbReference type="SUPFAM" id="SSF51679">
    <property type="entry name" value="Bacterial luciferase-like"/>
    <property type="match status" value="1"/>
</dbReference>
<dbReference type="InterPro" id="IPR036661">
    <property type="entry name" value="Luciferase-like_sf"/>
</dbReference>
<organism evidence="1">
    <name type="scientific">Thermosporothrix sp. COM3</name>
    <dbReference type="NCBI Taxonomy" id="2490863"/>
    <lineage>
        <taxon>Bacteria</taxon>
        <taxon>Bacillati</taxon>
        <taxon>Chloroflexota</taxon>
        <taxon>Ktedonobacteria</taxon>
        <taxon>Ktedonobacterales</taxon>
        <taxon>Thermosporotrichaceae</taxon>
        <taxon>Thermosporothrix</taxon>
    </lineage>
</organism>
<accession>A0A455SP60</accession>
<reference evidence="1" key="1">
    <citation type="submission" date="2018-12" db="EMBL/GenBank/DDBJ databases">
        <title>Novel natural products biosynthetic potential of the class Ktedonobacteria.</title>
        <authorList>
            <person name="Zheng Y."/>
            <person name="Saitou A."/>
            <person name="Wang C.M."/>
            <person name="Toyoda A."/>
            <person name="Minakuchi Y."/>
            <person name="Sekiguchi Y."/>
            <person name="Ueda K."/>
            <person name="Takano H."/>
            <person name="Sakai Y."/>
            <person name="Yokota A."/>
            <person name="Yabe S."/>
        </authorList>
    </citation>
    <scope>NUCLEOTIDE SEQUENCE</scope>
    <source>
        <strain evidence="1">COM3</strain>
    </source>
</reference>
<sequence length="108" mass="12293">MPTIQRKFAVLKQHCEAVGRAYEHIHRTITAFCSIAETDEEARAMVQPEFFNLLKRMGLCVLMGSPETIRKQLAELENVGVQEVILSFPDTLQLDSLRFFAREIIANA</sequence>
<gene>
    <name evidence="1" type="ORF">KTC_27460</name>
</gene>
<dbReference type="Gene3D" id="3.20.20.30">
    <property type="entry name" value="Luciferase-like domain"/>
    <property type="match status" value="1"/>
</dbReference>
<name>A0A455SP60_9CHLR</name>
<evidence type="ECO:0000313" key="1">
    <source>
        <dbReference type="EMBL" id="BBH87995.1"/>
    </source>
</evidence>
<dbReference type="GO" id="GO:0016705">
    <property type="term" value="F:oxidoreductase activity, acting on paired donors, with incorporation or reduction of molecular oxygen"/>
    <property type="evidence" value="ECO:0007669"/>
    <property type="project" value="InterPro"/>
</dbReference>
<proteinExistence type="predicted"/>
<dbReference type="EMBL" id="AP019376">
    <property type="protein sequence ID" value="BBH87995.1"/>
    <property type="molecule type" value="Genomic_DNA"/>
</dbReference>
<dbReference type="AlphaFoldDB" id="A0A455SP60"/>
<protein>
    <recommendedName>
        <fullName evidence="2">Luciferase-like domain-containing protein</fullName>
    </recommendedName>
</protein>